<dbReference type="SUPFAM" id="SSF47413">
    <property type="entry name" value="lambda repressor-like DNA-binding domains"/>
    <property type="match status" value="1"/>
</dbReference>
<dbReference type="GO" id="GO:0003700">
    <property type="term" value="F:DNA-binding transcription factor activity"/>
    <property type="evidence" value="ECO:0007669"/>
    <property type="project" value="TreeGrafter"/>
</dbReference>
<feature type="compositionally biased region" description="Basic and acidic residues" evidence="4">
    <location>
        <begin position="1"/>
        <end position="12"/>
    </location>
</feature>
<evidence type="ECO:0000256" key="3">
    <source>
        <dbReference type="ARBA" id="ARBA00023163"/>
    </source>
</evidence>
<dbReference type="Pfam" id="PF00356">
    <property type="entry name" value="LacI"/>
    <property type="match status" value="1"/>
</dbReference>
<dbReference type="Proteomes" id="UP000564644">
    <property type="component" value="Unassembled WGS sequence"/>
</dbReference>
<dbReference type="InterPro" id="IPR028082">
    <property type="entry name" value="Peripla_BP_I"/>
</dbReference>
<dbReference type="SMART" id="SM00354">
    <property type="entry name" value="HTH_LACI"/>
    <property type="match status" value="1"/>
</dbReference>
<dbReference type="CDD" id="cd06267">
    <property type="entry name" value="PBP1_LacI_sugar_binding-like"/>
    <property type="match status" value="1"/>
</dbReference>
<evidence type="ECO:0000313" key="6">
    <source>
        <dbReference type="EMBL" id="MBB6731658.1"/>
    </source>
</evidence>
<dbReference type="PANTHER" id="PTHR30146">
    <property type="entry name" value="LACI-RELATED TRANSCRIPTIONAL REPRESSOR"/>
    <property type="match status" value="1"/>
</dbReference>
<dbReference type="Pfam" id="PF13377">
    <property type="entry name" value="Peripla_BP_3"/>
    <property type="match status" value="1"/>
</dbReference>
<dbReference type="GO" id="GO:0000976">
    <property type="term" value="F:transcription cis-regulatory region binding"/>
    <property type="evidence" value="ECO:0007669"/>
    <property type="project" value="TreeGrafter"/>
</dbReference>
<evidence type="ECO:0000256" key="2">
    <source>
        <dbReference type="ARBA" id="ARBA00023125"/>
    </source>
</evidence>
<dbReference type="Gene3D" id="3.40.50.2300">
    <property type="match status" value="2"/>
</dbReference>
<keyword evidence="3" id="KW-0804">Transcription</keyword>
<keyword evidence="2 6" id="KW-0238">DNA-binding</keyword>
<reference evidence="6 7" key="1">
    <citation type="submission" date="2020-08" db="EMBL/GenBank/DDBJ databases">
        <title>Cohnella phylogeny.</title>
        <authorList>
            <person name="Dunlap C."/>
        </authorList>
    </citation>
    <scope>NUCLEOTIDE SEQUENCE [LARGE SCALE GENOMIC DNA]</scope>
    <source>
        <strain evidence="6 7">CBP 2801</strain>
    </source>
</reference>
<sequence length="358" mass="38776">MKESRRSGEETARPGAPPRSAEIGIKQIAERLGLSASTVSRALNDVSGVRAETRRLVLETARKLGYVPNLGAKQLAGKGSGLVGVFFPEFESEASLGFIHLFSRIQKAFQSAGKDVLFFSVPFEKYRSHWLAECCYSRHLEGAVVFSPFDRSHPFVMEALELGLPFVNFEGTIGPRCSSLLSDDAEGGRLAGEVLAENGHRVIGYVDGPSTLRICRERYSGFCAALEKRGIRHDAGLTAEGDFSGASGAAAAEELLRRHPSLTAIACANDLMAMGAIMALNRMGIRVPERVSVVGYDNEKFGAYTSPPLTTIRHSNDEMAPLAVRLMLELLGGRHGRLEMQLPTLVKRASVAAPFDKP</sequence>
<dbReference type="CDD" id="cd01392">
    <property type="entry name" value="HTH_LacI"/>
    <property type="match status" value="1"/>
</dbReference>
<evidence type="ECO:0000256" key="1">
    <source>
        <dbReference type="ARBA" id="ARBA00023015"/>
    </source>
</evidence>
<dbReference type="PROSITE" id="PS50932">
    <property type="entry name" value="HTH_LACI_2"/>
    <property type="match status" value="1"/>
</dbReference>
<dbReference type="InterPro" id="IPR000843">
    <property type="entry name" value="HTH_LacI"/>
</dbReference>
<evidence type="ECO:0000259" key="5">
    <source>
        <dbReference type="PROSITE" id="PS50932"/>
    </source>
</evidence>
<dbReference type="EMBL" id="JACJVO010000013">
    <property type="protein sequence ID" value="MBB6731658.1"/>
    <property type="molecule type" value="Genomic_DNA"/>
</dbReference>
<dbReference type="Gene3D" id="1.10.260.40">
    <property type="entry name" value="lambda repressor-like DNA-binding domains"/>
    <property type="match status" value="1"/>
</dbReference>
<accession>A0A7X0SPV1</accession>
<evidence type="ECO:0000313" key="7">
    <source>
        <dbReference type="Proteomes" id="UP000564644"/>
    </source>
</evidence>
<comment type="caution">
    <text evidence="6">The sequence shown here is derived from an EMBL/GenBank/DDBJ whole genome shotgun (WGS) entry which is preliminary data.</text>
</comment>
<protein>
    <submittedName>
        <fullName evidence="6">LacI family DNA-binding transcriptional regulator</fullName>
    </submittedName>
</protein>
<organism evidence="6 7">
    <name type="scientific">Cohnella zeiphila</name>
    <dbReference type="NCBI Taxonomy" id="2761120"/>
    <lineage>
        <taxon>Bacteria</taxon>
        <taxon>Bacillati</taxon>
        <taxon>Bacillota</taxon>
        <taxon>Bacilli</taxon>
        <taxon>Bacillales</taxon>
        <taxon>Paenibacillaceae</taxon>
        <taxon>Cohnella</taxon>
    </lineage>
</organism>
<name>A0A7X0SPV1_9BACL</name>
<feature type="region of interest" description="Disordered" evidence="4">
    <location>
        <begin position="1"/>
        <end position="20"/>
    </location>
</feature>
<feature type="domain" description="HTH lacI-type" evidence="5">
    <location>
        <begin position="23"/>
        <end position="77"/>
    </location>
</feature>
<keyword evidence="1" id="KW-0805">Transcription regulation</keyword>
<keyword evidence="7" id="KW-1185">Reference proteome</keyword>
<gene>
    <name evidence="6" type="ORF">H7C18_12120</name>
</gene>
<dbReference type="AlphaFoldDB" id="A0A7X0SPV1"/>
<dbReference type="InterPro" id="IPR046335">
    <property type="entry name" value="LacI/GalR-like_sensor"/>
</dbReference>
<dbReference type="PANTHER" id="PTHR30146:SF109">
    <property type="entry name" value="HTH-TYPE TRANSCRIPTIONAL REGULATOR GALS"/>
    <property type="match status" value="1"/>
</dbReference>
<dbReference type="RefSeq" id="WP_185129329.1">
    <property type="nucleotide sequence ID" value="NZ_JACJVO010000013.1"/>
</dbReference>
<dbReference type="SUPFAM" id="SSF53822">
    <property type="entry name" value="Periplasmic binding protein-like I"/>
    <property type="match status" value="1"/>
</dbReference>
<proteinExistence type="predicted"/>
<evidence type="ECO:0000256" key="4">
    <source>
        <dbReference type="SAM" id="MobiDB-lite"/>
    </source>
</evidence>
<dbReference type="InterPro" id="IPR010982">
    <property type="entry name" value="Lambda_DNA-bd_dom_sf"/>
</dbReference>